<reference evidence="2 3" key="1">
    <citation type="submission" date="2009-10" db="EMBL/GenBank/DDBJ databases">
        <authorList>
            <person name="Weinstock G."/>
            <person name="Sodergren E."/>
            <person name="Clifton S."/>
            <person name="Fulton L."/>
            <person name="Fulton B."/>
            <person name="Courtney L."/>
            <person name="Fronick C."/>
            <person name="Harrison M."/>
            <person name="Strong C."/>
            <person name="Farmer C."/>
            <person name="Delahaunty K."/>
            <person name="Markovic C."/>
            <person name="Hall O."/>
            <person name="Minx P."/>
            <person name="Tomlinson C."/>
            <person name="Mitreva M."/>
            <person name="Nelson J."/>
            <person name="Hou S."/>
            <person name="Wollam A."/>
            <person name="Pepin K.H."/>
            <person name="Johnson M."/>
            <person name="Bhonagiri V."/>
            <person name="Nash W.E."/>
            <person name="Warren W."/>
            <person name="Chinwalla A."/>
            <person name="Mardis E.R."/>
            <person name="Wilson R.K."/>
        </authorList>
    </citation>
    <scope>NUCLEOTIDE SEQUENCE [LARGE SCALE GENOMIC DNA]</scope>
    <source>
        <strain evidence="2 3">ATCC 23970</strain>
    </source>
</reference>
<sequence>MYSIVEIYIFVLAEIVYARYTILIHKLGNMGIVAGAIECGQLYIYTVFFRGAGR</sequence>
<comment type="caution">
    <text evidence="2">The sequence shown here is derived from an EMBL/GenBank/DDBJ whole genome shotgun (WGS) entry which is preliminary data.</text>
</comment>
<dbReference type="Proteomes" id="UP000003843">
    <property type="component" value="Unassembled WGS sequence"/>
</dbReference>
<name>D0WBK6_NEILA</name>
<evidence type="ECO:0000313" key="3">
    <source>
        <dbReference type="Proteomes" id="UP000003843"/>
    </source>
</evidence>
<accession>D0WBK6</accession>
<dbReference type="EMBL" id="ACEQ02000024">
    <property type="protein sequence ID" value="EEZ75059.1"/>
    <property type="molecule type" value="Genomic_DNA"/>
</dbReference>
<feature type="transmembrane region" description="Helical" evidence="1">
    <location>
        <begin position="30"/>
        <end position="49"/>
    </location>
</feature>
<gene>
    <name evidence="2" type="ORF">NEILACOT_04933</name>
</gene>
<evidence type="ECO:0000256" key="1">
    <source>
        <dbReference type="SAM" id="Phobius"/>
    </source>
</evidence>
<feature type="transmembrane region" description="Helical" evidence="1">
    <location>
        <begin position="7"/>
        <end position="24"/>
    </location>
</feature>
<proteinExistence type="predicted"/>
<evidence type="ECO:0000313" key="2">
    <source>
        <dbReference type="EMBL" id="EEZ75059.1"/>
    </source>
</evidence>
<protein>
    <submittedName>
        <fullName evidence="2">Uncharacterized protein</fullName>
    </submittedName>
</protein>
<keyword evidence="1" id="KW-0812">Transmembrane</keyword>
<dbReference type="AlphaFoldDB" id="D0WBK6"/>
<organism evidence="2 3">
    <name type="scientific">Neisseria lactamica ATCC 23970</name>
    <dbReference type="NCBI Taxonomy" id="546265"/>
    <lineage>
        <taxon>Bacteria</taxon>
        <taxon>Pseudomonadati</taxon>
        <taxon>Pseudomonadota</taxon>
        <taxon>Betaproteobacteria</taxon>
        <taxon>Neisseriales</taxon>
        <taxon>Neisseriaceae</taxon>
        <taxon>Neisseria</taxon>
    </lineage>
</organism>
<keyword evidence="1" id="KW-0472">Membrane</keyword>
<keyword evidence="1" id="KW-1133">Transmembrane helix</keyword>